<reference evidence="3 4" key="1">
    <citation type="journal article" date="2019" name="Nat. Ecol. Evol.">
        <title>Megaphylogeny resolves global patterns of mushroom evolution.</title>
        <authorList>
            <person name="Varga T."/>
            <person name="Krizsan K."/>
            <person name="Foldi C."/>
            <person name="Dima B."/>
            <person name="Sanchez-Garcia M."/>
            <person name="Sanchez-Ramirez S."/>
            <person name="Szollosi G.J."/>
            <person name="Szarkandi J.G."/>
            <person name="Papp V."/>
            <person name="Albert L."/>
            <person name="Andreopoulos W."/>
            <person name="Angelini C."/>
            <person name="Antonin V."/>
            <person name="Barry K.W."/>
            <person name="Bougher N.L."/>
            <person name="Buchanan P."/>
            <person name="Buyck B."/>
            <person name="Bense V."/>
            <person name="Catcheside P."/>
            <person name="Chovatia M."/>
            <person name="Cooper J."/>
            <person name="Damon W."/>
            <person name="Desjardin D."/>
            <person name="Finy P."/>
            <person name="Geml J."/>
            <person name="Haridas S."/>
            <person name="Hughes K."/>
            <person name="Justo A."/>
            <person name="Karasinski D."/>
            <person name="Kautmanova I."/>
            <person name="Kiss B."/>
            <person name="Kocsube S."/>
            <person name="Kotiranta H."/>
            <person name="LaButti K.M."/>
            <person name="Lechner B.E."/>
            <person name="Liimatainen K."/>
            <person name="Lipzen A."/>
            <person name="Lukacs Z."/>
            <person name="Mihaltcheva S."/>
            <person name="Morgado L.N."/>
            <person name="Niskanen T."/>
            <person name="Noordeloos M.E."/>
            <person name="Ohm R.A."/>
            <person name="Ortiz-Santana B."/>
            <person name="Ovrebo C."/>
            <person name="Racz N."/>
            <person name="Riley R."/>
            <person name="Savchenko A."/>
            <person name="Shiryaev A."/>
            <person name="Soop K."/>
            <person name="Spirin V."/>
            <person name="Szebenyi C."/>
            <person name="Tomsovsky M."/>
            <person name="Tulloss R.E."/>
            <person name="Uehling J."/>
            <person name="Grigoriev I.V."/>
            <person name="Vagvolgyi C."/>
            <person name="Papp T."/>
            <person name="Martin F.M."/>
            <person name="Miettinen O."/>
            <person name="Hibbett D.S."/>
            <person name="Nagy L.G."/>
        </authorList>
    </citation>
    <scope>NUCLEOTIDE SEQUENCE [LARGE SCALE GENOMIC DNA]</scope>
    <source>
        <strain evidence="3 4">HHB13444</strain>
    </source>
</reference>
<dbReference type="AlphaFoldDB" id="A0A5C3P2B8"/>
<evidence type="ECO:0000259" key="2">
    <source>
        <dbReference type="Pfam" id="PF26138"/>
    </source>
</evidence>
<feature type="non-terminal residue" evidence="3">
    <location>
        <position position="1"/>
    </location>
</feature>
<proteinExistence type="predicted"/>
<evidence type="ECO:0000256" key="1">
    <source>
        <dbReference type="SAM" id="Phobius"/>
    </source>
</evidence>
<evidence type="ECO:0000313" key="3">
    <source>
        <dbReference type="EMBL" id="TFK82768.1"/>
    </source>
</evidence>
<keyword evidence="1" id="KW-0472">Membrane</keyword>
<evidence type="ECO:0000313" key="4">
    <source>
        <dbReference type="Proteomes" id="UP000308197"/>
    </source>
</evidence>
<protein>
    <recommendedName>
        <fullName evidence="2">DUF8040 domain-containing protein</fullName>
    </recommendedName>
</protein>
<sequence length="92" mass="10243">LVWASAYIVHLIMAAVTLTVTPLLENIPYHTLALSGHGWVMELLNGHPDCIKNELGMRKHVFHALVAALRASGLQDSRHISLNEKVAIFLYM</sequence>
<dbReference type="Pfam" id="PF26138">
    <property type="entry name" value="DUF8040"/>
    <property type="match status" value="1"/>
</dbReference>
<dbReference type="EMBL" id="ML211451">
    <property type="protein sequence ID" value="TFK82768.1"/>
    <property type="molecule type" value="Genomic_DNA"/>
</dbReference>
<keyword evidence="1" id="KW-0812">Transmembrane</keyword>
<name>A0A5C3P2B8_9APHY</name>
<accession>A0A5C3P2B8</accession>
<feature type="non-terminal residue" evidence="3">
    <location>
        <position position="92"/>
    </location>
</feature>
<dbReference type="Proteomes" id="UP000308197">
    <property type="component" value="Unassembled WGS sequence"/>
</dbReference>
<feature type="domain" description="DUF8040" evidence="2">
    <location>
        <begin position="33"/>
        <end position="92"/>
    </location>
</feature>
<feature type="transmembrane region" description="Helical" evidence="1">
    <location>
        <begin position="6"/>
        <end position="24"/>
    </location>
</feature>
<keyword evidence="1" id="KW-1133">Transmembrane helix</keyword>
<gene>
    <name evidence="3" type="ORF">K466DRAFT_460346</name>
</gene>
<dbReference type="InterPro" id="IPR058353">
    <property type="entry name" value="DUF8040"/>
</dbReference>
<keyword evidence="4" id="KW-1185">Reference proteome</keyword>
<organism evidence="3 4">
    <name type="scientific">Polyporus arcularius HHB13444</name>
    <dbReference type="NCBI Taxonomy" id="1314778"/>
    <lineage>
        <taxon>Eukaryota</taxon>
        <taxon>Fungi</taxon>
        <taxon>Dikarya</taxon>
        <taxon>Basidiomycota</taxon>
        <taxon>Agaricomycotina</taxon>
        <taxon>Agaricomycetes</taxon>
        <taxon>Polyporales</taxon>
        <taxon>Polyporaceae</taxon>
        <taxon>Polyporus</taxon>
    </lineage>
</organism>
<dbReference type="InParanoid" id="A0A5C3P2B8"/>